<dbReference type="EC" id="2.5.1.141" evidence="3 14"/>
<dbReference type="PANTHER" id="PTHR43448:SF7">
    <property type="entry name" value="4-HYDROXYBENZOATE SOLANESYLTRANSFERASE"/>
    <property type="match status" value="1"/>
</dbReference>
<keyword evidence="9 14" id="KW-0472">Membrane</keyword>
<dbReference type="PROSITE" id="PS00943">
    <property type="entry name" value="UBIA"/>
    <property type="match status" value="1"/>
</dbReference>
<keyword evidence="6 14" id="KW-0812">Transmembrane</keyword>
<dbReference type="Proteomes" id="UP000033562">
    <property type="component" value="Unassembled WGS sequence"/>
</dbReference>
<comment type="caution">
    <text evidence="15">The sequence shown here is derived from an EMBL/GenBank/DDBJ whole genome shotgun (WGS) entry which is preliminary data.</text>
</comment>
<gene>
    <name evidence="15" type="primary">cyoE</name>
    <name evidence="14" type="synonym">ctaB</name>
    <name evidence="15" type="ORF">NLO413_0914</name>
</gene>
<dbReference type="STRING" id="1359163.NLO413_0914"/>
<evidence type="ECO:0000256" key="7">
    <source>
        <dbReference type="ARBA" id="ARBA00022989"/>
    </source>
</evidence>
<dbReference type="PATRIC" id="fig|1359163.3.peg.886"/>
<evidence type="ECO:0000256" key="10">
    <source>
        <dbReference type="ARBA" id="ARBA00030253"/>
    </source>
</evidence>
<comment type="similarity">
    <text evidence="14">Belongs to the UbiA prenyltransferase family. Protoheme IX farnesyltransferase subfamily.</text>
</comment>
<comment type="catalytic activity">
    <reaction evidence="13 14">
        <text>heme b + (2E,6E)-farnesyl diphosphate + H2O = Fe(II)-heme o + diphosphate</text>
        <dbReference type="Rhea" id="RHEA:28070"/>
        <dbReference type="ChEBI" id="CHEBI:15377"/>
        <dbReference type="ChEBI" id="CHEBI:33019"/>
        <dbReference type="ChEBI" id="CHEBI:60344"/>
        <dbReference type="ChEBI" id="CHEBI:60530"/>
        <dbReference type="ChEBI" id="CHEBI:175763"/>
        <dbReference type="EC" id="2.5.1.141"/>
    </reaction>
</comment>
<dbReference type="InterPro" id="IPR006369">
    <property type="entry name" value="Protohaem_IX_farnesylTrfase"/>
</dbReference>
<evidence type="ECO:0000256" key="8">
    <source>
        <dbReference type="ARBA" id="ARBA00023133"/>
    </source>
</evidence>
<evidence type="ECO:0000256" key="5">
    <source>
        <dbReference type="ARBA" id="ARBA00022679"/>
    </source>
</evidence>
<comment type="pathway">
    <text evidence="2 14">Porphyrin-containing compound metabolism; heme O biosynthesis; heme O from protoheme: step 1/1.</text>
</comment>
<dbReference type="NCBIfam" id="NF003349">
    <property type="entry name" value="PRK04375.1-2"/>
    <property type="match status" value="1"/>
</dbReference>
<dbReference type="GO" id="GO:0008495">
    <property type="term" value="F:protoheme IX farnesyltransferase activity"/>
    <property type="evidence" value="ECO:0007669"/>
    <property type="project" value="UniProtKB-UniRule"/>
</dbReference>
<evidence type="ECO:0000256" key="14">
    <source>
        <dbReference type="HAMAP-Rule" id="MF_00154"/>
    </source>
</evidence>
<dbReference type="InterPro" id="IPR044878">
    <property type="entry name" value="UbiA_sf"/>
</dbReference>
<feature type="transmembrane region" description="Helical" evidence="14">
    <location>
        <begin position="116"/>
        <end position="137"/>
    </location>
</feature>
<dbReference type="InterPro" id="IPR030470">
    <property type="entry name" value="UbiA_prenylTrfase_CS"/>
</dbReference>
<keyword evidence="5 14" id="KW-0808">Transferase</keyword>
<feature type="transmembrane region" description="Helical" evidence="14">
    <location>
        <begin position="24"/>
        <end position="41"/>
    </location>
</feature>
<keyword evidence="7 14" id="KW-1133">Transmembrane helix</keyword>
<dbReference type="Pfam" id="PF01040">
    <property type="entry name" value="UbiA"/>
    <property type="match status" value="1"/>
</dbReference>
<evidence type="ECO:0000256" key="1">
    <source>
        <dbReference type="ARBA" id="ARBA00004651"/>
    </source>
</evidence>
<dbReference type="InterPro" id="IPR000537">
    <property type="entry name" value="UbiA_prenyltransferase"/>
</dbReference>
<proteinExistence type="inferred from homology"/>
<dbReference type="OrthoDB" id="9814417at2"/>
<evidence type="ECO:0000256" key="9">
    <source>
        <dbReference type="ARBA" id="ARBA00023136"/>
    </source>
</evidence>
<evidence type="ECO:0000256" key="13">
    <source>
        <dbReference type="ARBA" id="ARBA00047690"/>
    </source>
</evidence>
<protein>
    <recommendedName>
        <fullName evidence="11 14">Protoheme IX farnesyltransferase</fullName>
        <ecNumber evidence="3 14">2.5.1.141</ecNumber>
    </recommendedName>
    <alternativeName>
        <fullName evidence="12 14">Heme B farnesyltransferase</fullName>
    </alternativeName>
    <alternativeName>
        <fullName evidence="10 14">Heme O synthase</fullName>
    </alternativeName>
</protein>
<evidence type="ECO:0000256" key="4">
    <source>
        <dbReference type="ARBA" id="ARBA00022475"/>
    </source>
</evidence>
<dbReference type="NCBIfam" id="TIGR01473">
    <property type="entry name" value="cyoE_ctaB"/>
    <property type="match status" value="1"/>
</dbReference>
<reference evidence="15 16" key="1">
    <citation type="submission" date="2015-02" db="EMBL/GenBank/DDBJ databases">
        <title>Genome Sequencing of Rickettsiales.</title>
        <authorList>
            <person name="Daugherty S.C."/>
            <person name="Su Q."/>
            <person name="Abolude K."/>
            <person name="Beier-Sexton M."/>
            <person name="Carlyon J.A."/>
            <person name="Carter R."/>
            <person name="Day N.P."/>
            <person name="Dumler S.J."/>
            <person name="Dyachenko V."/>
            <person name="Godinez A."/>
            <person name="Kurtti T.J."/>
            <person name="Lichay M."/>
            <person name="Mullins K.E."/>
            <person name="Ott S."/>
            <person name="Pappas-Brown V."/>
            <person name="Paris D.H."/>
            <person name="Patel P."/>
            <person name="Richards A.L."/>
            <person name="Sadzewicz L."/>
            <person name="Sears K."/>
            <person name="Seidman D."/>
            <person name="Sengamalay N."/>
            <person name="Stenos J."/>
            <person name="Tallon L.J."/>
            <person name="Vincent G."/>
            <person name="Fraser C.M."/>
            <person name="Munderloh U."/>
            <person name="Dunning-Hotopp J.C."/>
        </authorList>
    </citation>
    <scope>NUCLEOTIDE SEQUENCE [LARGE SCALE GENOMIC DNA]</scope>
    <source>
        <strain evidence="15 16">RAC413</strain>
    </source>
</reference>
<evidence type="ECO:0000313" key="15">
    <source>
        <dbReference type="EMBL" id="KJV69521.1"/>
    </source>
</evidence>
<feature type="transmembrane region" description="Helical" evidence="14">
    <location>
        <begin position="144"/>
        <end position="167"/>
    </location>
</feature>
<dbReference type="GO" id="GO:0048034">
    <property type="term" value="P:heme O biosynthetic process"/>
    <property type="evidence" value="ECO:0007669"/>
    <property type="project" value="UniProtKB-UniRule"/>
</dbReference>
<dbReference type="CDD" id="cd13957">
    <property type="entry name" value="PT_UbiA_Cox10"/>
    <property type="match status" value="1"/>
</dbReference>
<evidence type="ECO:0000256" key="6">
    <source>
        <dbReference type="ARBA" id="ARBA00022692"/>
    </source>
</evidence>
<comment type="subcellular location">
    <subcellularLocation>
        <location evidence="1 14">Cell membrane</location>
        <topology evidence="1 14">Multi-pass membrane protein</topology>
    </subcellularLocation>
</comment>
<feature type="transmembrane region" description="Helical" evidence="14">
    <location>
        <begin position="216"/>
        <end position="235"/>
    </location>
</feature>
<feature type="transmembrane region" description="Helical" evidence="14">
    <location>
        <begin position="173"/>
        <end position="195"/>
    </location>
</feature>
<feature type="transmembrane region" description="Helical" evidence="14">
    <location>
        <begin position="273"/>
        <end position="292"/>
    </location>
</feature>
<evidence type="ECO:0000256" key="3">
    <source>
        <dbReference type="ARBA" id="ARBA00012292"/>
    </source>
</evidence>
<name>A0A0F3NP26_9RICK</name>
<dbReference type="AlphaFoldDB" id="A0A0F3NP26"/>
<keyword evidence="16" id="KW-1185">Reference proteome</keyword>
<comment type="miscellaneous">
    <text evidence="14">Carbon 2 of the heme B porphyrin ring is defined according to the Fischer nomenclature.</text>
</comment>
<sequence>MVFNSKEDNIASIWDYWQLLKPKIMYLVVFTGITGMVVAPGNIHPVIAIISIVCIALGSGAASAINMWYDSDIDAIMTRTKNRPIPIGKIQKSSTLEFGLVLAILSITIMAISVNYISAIILTISINFYAVVYTIILKRRTPQNIVIGGIAGSFPPIIGWTSVTGSIALESFILFSIIFMWTPPHFWALSLLNYNEYKKANIPMMPVVYGIHKTKLYILFYSLILIPITLLPGLFVKYILLYEISAATLGVVFLIHVLRIFIKNNTLSYKQLFTYSIYYLFLLFIAIILSTII</sequence>
<feature type="transmembrane region" description="Helical" evidence="14">
    <location>
        <begin position="90"/>
        <end position="110"/>
    </location>
</feature>
<dbReference type="UniPathway" id="UPA00834">
    <property type="reaction ID" value="UER00712"/>
</dbReference>
<keyword evidence="4 14" id="KW-1003">Cell membrane</keyword>
<evidence type="ECO:0000256" key="11">
    <source>
        <dbReference type="ARBA" id="ARBA00040810"/>
    </source>
</evidence>
<evidence type="ECO:0000256" key="12">
    <source>
        <dbReference type="ARBA" id="ARBA00042475"/>
    </source>
</evidence>
<comment type="function">
    <text evidence="14">Converts heme B (protoheme IX) to heme O by substitution of the vinyl group on carbon 2 of heme B porphyrin ring with a hydroxyethyl farnesyl side group.</text>
</comment>
<feature type="transmembrane region" description="Helical" evidence="14">
    <location>
        <begin position="241"/>
        <end position="261"/>
    </location>
</feature>
<accession>A0A0F3NP26</accession>
<dbReference type="PANTHER" id="PTHR43448">
    <property type="entry name" value="PROTOHEME IX FARNESYLTRANSFERASE, MITOCHONDRIAL"/>
    <property type="match status" value="1"/>
</dbReference>
<dbReference type="HAMAP" id="MF_00154">
    <property type="entry name" value="CyoE_CtaB"/>
    <property type="match status" value="1"/>
</dbReference>
<dbReference type="Gene3D" id="1.10.357.140">
    <property type="entry name" value="UbiA prenyltransferase"/>
    <property type="match status" value="1"/>
</dbReference>
<evidence type="ECO:0000313" key="16">
    <source>
        <dbReference type="Proteomes" id="UP000033562"/>
    </source>
</evidence>
<evidence type="ECO:0000256" key="2">
    <source>
        <dbReference type="ARBA" id="ARBA00004919"/>
    </source>
</evidence>
<dbReference type="RefSeq" id="WP_045809211.1">
    <property type="nucleotide sequence ID" value="NZ_LANX01000001.1"/>
</dbReference>
<organism evidence="15 16">
    <name type="scientific">Candidatus Neoehrlichia procyonis str. RAC413</name>
    <dbReference type="NCBI Taxonomy" id="1359163"/>
    <lineage>
        <taxon>Bacteria</taxon>
        <taxon>Pseudomonadati</taxon>
        <taxon>Pseudomonadota</taxon>
        <taxon>Alphaproteobacteria</taxon>
        <taxon>Rickettsiales</taxon>
        <taxon>Anaplasmataceae</taxon>
        <taxon>Candidatus Neoehrlichia</taxon>
    </lineage>
</organism>
<feature type="transmembrane region" description="Helical" evidence="14">
    <location>
        <begin position="47"/>
        <end position="69"/>
    </location>
</feature>
<dbReference type="EMBL" id="LANX01000001">
    <property type="protein sequence ID" value="KJV69521.1"/>
    <property type="molecule type" value="Genomic_DNA"/>
</dbReference>
<keyword evidence="8 14" id="KW-0350">Heme biosynthesis</keyword>
<dbReference type="GO" id="GO:0005886">
    <property type="term" value="C:plasma membrane"/>
    <property type="evidence" value="ECO:0007669"/>
    <property type="project" value="UniProtKB-SubCell"/>
</dbReference>